<dbReference type="InterPro" id="IPR003673">
    <property type="entry name" value="CoA-Trfase_fam_III"/>
</dbReference>
<dbReference type="Pfam" id="PF02515">
    <property type="entry name" value="CoA_transf_3"/>
    <property type="match status" value="1"/>
</dbReference>
<dbReference type="SUPFAM" id="SSF89796">
    <property type="entry name" value="CoA-transferase family III (CaiB/BaiF)"/>
    <property type="match status" value="1"/>
</dbReference>
<dbReference type="Proteomes" id="UP001597326">
    <property type="component" value="Unassembled WGS sequence"/>
</dbReference>
<sequence length="394" mass="42024">MTDETSMPLEGVVVLDLSRALAGPHAAMMLADMGARVIKVEMPGRGDDTRSWGPPFVGPNQDISTYYLSCNRNKESLELDLGNAEDKQLLLRLVRHADVLIENFRPGWLDGAGLSTDTLHEANPRLVVLSLTGFGHDGPEGLRRGYDQIGQGEAGIMSITGPDADAPTKVGTPIGDLSAGMYGAFGAVTALYERERTGRGRVVRASLLSALVGIHAFQGADWLVGGVVRRGAGNHHPSIAPYGLFQAADGPVQIACGSQDQWRRLCGLLGIDPAADGMATNLERVQNRDLVIDTVNAACSRIPALDLLVQLEDAGIAAGKVRTIDEVYSWEQTRSQGLVIEVAHPELGAIELAGPPVRFDNNAHAGGRMTHTAPPALGQHNDTVRAWLDEMEGQ</sequence>
<reference evidence="3" key="1">
    <citation type="journal article" date="2019" name="Int. J. Syst. Evol. Microbiol.">
        <title>The Global Catalogue of Microorganisms (GCM) 10K type strain sequencing project: providing services to taxonomists for standard genome sequencing and annotation.</title>
        <authorList>
            <consortium name="The Broad Institute Genomics Platform"/>
            <consortium name="The Broad Institute Genome Sequencing Center for Infectious Disease"/>
            <person name="Wu L."/>
            <person name="Ma J."/>
        </authorList>
    </citation>
    <scope>NUCLEOTIDE SEQUENCE [LARGE SCALE GENOMIC DNA]</scope>
    <source>
        <strain evidence="3">CAIM 431</strain>
    </source>
</reference>
<proteinExistence type="predicted"/>
<dbReference type="InterPro" id="IPR050483">
    <property type="entry name" value="CoA-transferase_III_domain"/>
</dbReference>
<evidence type="ECO:0000313" key="3">
    <source>
        <dbReference type="Proteomes" id="UP001597326"/>
    </source>
</evidence>
<dbReference type="InterPro" id="IPR023606">
    <property type="entry name" value="CoA-Trfase_III_dom_1_sf"/>
</dbReference>
<name>A0ABW4RXC2_9ACTN</name>
<evidence type="ECO:0000313" key="2">
    <source>
        <dbReference type="EMBL" id="MFD1890961.1"/>
    </source>
</evidence>
<comment type="caution">
    <text evidence="2">The sequence shown here is derived from an EMBL/GenBank/DDBJ whole genome shotgun (WGS) entry which is preliminary data.</text>
</comment>
<accession>A0ABW4RXC2</accession>
<dbReference type="PANTHER" id="PTHR48207">
    <property type="entry name" value="SUCCINATE--HYDROXYMETHYLGLUTARATE COA-TRANSFERASE"/>
    <property type="match status" value="1"/>
</dbReference>
<keyword evidence="1 2" id="KW-0808">Transferase</keyword>
<dbReference type="RefSeq" id="WP_343874420.1">
    <property type="nucleotide sequence ID" value="NZ_BAAAIX010000026.1"/>
</dbReference>
<dbReference type="InterPro" id="IPR044855">
    <property type="entry name" value="CoA-Trfase_III_dom3_sf"/>
</dbReference>
<dbReference type="Gene3D" id="3.30.1540.10">
    <property type="entry name" value="formyl-coa transferase, domain 3"/>
    <property type="match status" value="1"/>
</dbReference>
<dbReference type="GO" id="GO:0016740">
    <property type="term" value="F:transferase activity"/>
    <property type="evidence" value="ECO:0007669"/>
    <property type="project" value="UniProtKB-KW"/>
</dbReference>
<dbReference type="PANTHER" id="PTHR48207:SF3">
    <property type="entry name" value="SUCCINATE--HYDROXYMETHYLGLUTARATE COA-TRANSFERASE"/>
    <property type="match status" value="1"/>
</dbReference>
<evidence type="ECO:0000256" key="1">
    <source>
        <dbReference type="ARBA" id="ARBA00022679"/>
    </source>
</evidence>
<protein>
    <submittedName>
        <fullName evidence="2">CaiB/BaiF CoA transferase family protein</fullName>
    </submittedName>
</protein>
<dbReference type="EMBL" id="JBHUFZ010000028">
    <property type="protein sequence ID" value="MFD1890961.1"/>
    <property type="molecule type" value="Genomic_DNA"/>
</dbReference>
<gene>
    <name evidence="2" type="ORF">ACFSCS_12325</name>
</gene>
<keyword evidence="3" id="KW-1185">Reference proteome</keyword>
<dbReference type="Gene3D" id="3.40.50.10540">
    <property type="entry name" value="Crotonobetainyl-coa:carnitine coa-transferase, domain 1"/>
    <property type="match status" value="1"/>
</dbReference>
<organism evidence="2 3">
    <name type="scientific">Luteococcus peritonei</name>
    <dbReference type="NCBI Taxonomy" id="88874"/>
    <lineage>
        <taxon>Bacteria</taxon>
        <taxon>Bacillati</taxon>
        <taxon>Actinomycetota</taxon>
        <taxon>Actinomycetes</taxon>
        <taxon>Propionibacteriales</taxon>
        <taxon>Propionibacteriaceae</taxon>
        <taxon>Luteococcus</taxon>
    </lineage>
</organism>